<protein>
    <recommendedName>
        <fullName evidence="1">DUF1618 domain-containing protein</fullName>
    </recommendedName>
</protein>
<dbReference type="Gramene" id="TraesCS4D02G221400.2">
    <property type="protein sequence ID" value="TraesCS4D02G221400.2"/>
    <property type="gene ID" value="TraesCS4D02G221400"/>
</dbReference>
<dbReference type="Gramene" id="TraesCS4D03G0537200.1">
    <property type="protein sequence ID" value="TraesCS4D03G0537200.1.CDS"/>
    <property type="gene ID" value="TraesCS4D03G0537200"/>
</dbReference>
<evidence type="ECO:0000259" key="1">
    <source>
        <dbReference type="Pfam" id="PF07762"/>
    </source>
</evidence>
<proteinExistence type="predicted"/>
<dbReference type="InterPro" id="IPR011676">
    <property type="entry name" value="DUF1618"/>
</dbReference>
<organism evidence="2">
    <name type="scientific">Triticum aestivum</name>
    <name type="common">Wheat</name>
    <dbReference type="NCBI Taxonomy" id="4565"/>
    <lineage>
        <taxon>Eukaryota</taxon>
        <taxon>Viridiplantae</taxon>
        <taxon>Streptophyta</taxon>
        <taxon>Embryophyta</taxon>
        <taxon>Tracheophyta</taxon>
        <taxon>Spermatophyta</taxon>
        <taxon>Magnoliopsida</taxon>
        <taxon>Liliopsida</taxon>
        <taxon>Poales</taxon>
        <taxon>Poaceae</taxon>
        <taxon>BOP clade</taxon>
        <taxon>Pooideae</taxon>
        <taxon>Triticodae</taxon>
        <taxon>Triticeae</taxon>
        <taxon>Triticinae</taxon>
        <taxon>Triticum</taxon>
    </lineage>
</organism>
<reference evidence="2" key="2">
    <citation type="submission" date="2018-10" db="UniProtKB">
        <authorList>
            <consortium name="EnsemblPlants"/>
        </authorList>
    </citation>
    <scope>IDENTIFICATION</scope>
</reference>
<evidence type="ECO:0000313" key="2">
    <source>
        <dbReference type="EnsemblPlants" id="TraesCS4D02G221400.2"/>
    </source>
</evidence>
<dbReference type="EnsemblPlants" id="TraesCS4D02G221400.2">
    <property type="protein sequence ID" value="TraesCS4D02G221400.2"/>
    <property type="gene ID" value="TraesCS4D02G221400"/>
</dbReference>
<accession>A0A3B6JK82</accession>
<feature type="domain" description="DUF1618" evidence="1">
    <location>
        <begin position="52"/>
        <end position="174"/>
    </location>
</feature>
<name>A0A3B6JK82_WHEAT</name>
<evidence type="ECO:0000313" key="3">
    <source>
        <dbReference type="Proteomes" id="UP000019116"/>
    </source>
</evidence>
<dbReference type="Pfam" id="PF07762">
    <property type="entry name" value="DUF1618"/>
    <property type="match status" value="1"/>
</dbReference>
<dbReference type="Proteomes" id="UP000019116">
    <property type="component" value="Chromosome 4D"/>
</dbReference>
<dbReference type="Gramene" id="TraesRN4D0100555800.1">
    <property type="protein sequence ID" value="TraesRN4D0100555800.1"/>
    <property type="gene ID" value="TraesRN4D0100555800"/>
</dbReference>
<sequence>MKGVWQLKVRHVYASYLRQQENGKLRVSLSLIILLPGWDIHTVLANENSFWWVDLCCGILSYDLDQHQSALGFIPVPTACLEDGYRQDRFVSISTGELRFVHIFRKDDLFCDYGIKSQQCEDYVKTWSWRDGQRVEECEMKFADFWEGTSYSSSRLPKFVPSYPTVDPCNHNLVNFYLPTGQRFDGHVICVDLPSMEIKYCGKVREGLLHGLRLEIFEFSGVWNVRRSKGGSAAAGVLGEVKRLH</sequence>
<dbReference type="AlphaFoldDB" id="A0A3B6JK82"/>
<dbReference type="PANTHER" id="PTHR33086">
    <property type="entry name" value="OS05G0468200 PROTEIN-RELATED"/>
    <property type="match status" value="1"/>
</dbReference>
<dbReference type="PANTHER" id="PTHR33086:SF87">
    <property type="entry name" value="OS03G0384400 PROTEIN"/>
    <property type="match status" value="1"/>
</dbReference>
<keyword evidence="3" id="KW-1185">Reference proteome</keyword>
<reference evidence="2" key="1">
    <citation type="submission" date="2018-08" db="EMBL/GenBank/DDBJ databases">
        <authorList>
            <person name="Rossello M."/>
        </authorList>
    </citation>
    <scope>NUCLEOTIDE SEQUENCE [LARGE SCALE GENOMIC DNA]</scope>
    <source>
        <strain evidence="2">cv. Chinese Spring</strain>
    </source>
</reference>